<comment type="caution">
    <text evidence="2">The sequence shown here is derived from an EMBL/GenBank/DDBJ whole genome shotgun (WGS) entry which is preliminary data.</text>
</comment>
<feature type="compositionally biased region" description="Low complexity" evidence="1">
    <location>
        <begin position="100"/>
        <end position="127"/>
    </location>
</feature>
<organism evidence="2 3">
    <name type="scientific">Blastomyces silverae</name>
    <dbReference type="NCBI Taxonomy" id="2060906"/>
    <lineage>
        <taxon>Eukaryota</taxon>
        <taxon>Fungi</taxon>
        <taxon>Dikarya</taxon>
        <taxon>Ascomycota</taxon>
        <taxon>Pezizomycotina</taxon>
        <taxon>Eurotiomycetes</taxon>
        <taxon>Eurotiomycetidae</taxon>
        <taxon>Onygenales</taxon>
        <taxon>Ajellomycetaceae</taxon>
        <taxon>Blastomyces</taxon>
    </lineage>
</organism>
<evidence type="ECO:0000256" key="1">
    <source>
        <dbReference type="SAM" id="MobiDB-lite"/>
    </source>
</evidence>
<feature type="region of interest" description="Disordered" evidence="1">
    <location>
        <begin position="54"/>
        <end position="80"/>
    </location>
</feature>
<name>A0A0H1BDH9_9EURO</name>
<protein>
    <submittedName>
        <fullName evidence="2">Uncharacterized protein</fullName>
    </submittedName>
</protein>
<evidence type="ECO:0000313" key="3">
    <source>
        <dbReference type="Proteomes" id="UP000053573"/>
    </source>
</evidence>
<dbReference type="AlphaFoldDB" id="A0A0H1BDH9"/>
<proteinExistence type="predicted"/>
<reference evidence="3" key="1">
    <citation type="journal article" date="2015" name="PLoS Genet.">
        <title>The dynamic genome and transcriptome of the human fungal pathogen Blastomyces and close relative Emmonsia.</title>
        <authorList>
            <person name="Munoz J.F."/>
            <person name="Gauthier G.M."/>
            <person name="Desjardins C.A."/>
            <person name="Gallo J.E."/>
            <person name="Holder J."/>
            <person name="Sullivan T.D."/>
            <person name="Marty A.J."/>
            <person name="Carmen J.C."/>
            <person name="Chen Z."/>
            <person name="Ding L."/>
            <person name="Gujja S."/>
            <person name="Magrini V."/>
            <person name="Misas E."/>
            <person name="Mitreva M."/>
            <person name="Priest M."/>
            <person name="Saif S."/>
            <person name="Whiston E.A."/>
            <person name="Young S."/>
            <person name="Zeng Q."/>
            <person name="Goldman W.E."/>
            <person name="Mardis E.R."/>
            <person name="Taylor J.W."/>
            <person name="McEwen J.G."/>
            <person name="Clay O.K."/>
            <person name="Klein B.S."/>
            <person name="Cuomo C.A."/>
        </authorList>
    </citation>
    <scope>NUCLEOTIDE SEQUENCE [LARGE SCALE GENOMIC DNA]</scope>
    <source>
        <strain evidence="3">UAMH 139</strain>
    </source>
</reference>
<evidence type="ECO:0000313" key="2">
    <source>
        <dbReference type="EMBL" id="KLJ09504.1"/>
    </source>
</evidence>
<feature type="region of interest" description="Disordered" evidence="1">
    <location>
        <begin position="98"/>
        <end position="127"/>
    </location>
</feature>
<accession>A0A0H1BDH9</accession>
<dbReference type="EMBL" id="LDEV01002329">
    <property type="protein sequence ID" value="KLJ09504.1"/>
    <property type="molecule type" value="Genomic_DNA"/>
</dbReference>
<dbReference type="Proteomes" id="UP000053573">
    <property type="component" value="Unassembled WGS sequence"/>
</dbReference>
<sequence length="127" mass="13537">MSPSSSILSPGWPSASARLAMWSGTRTIAVTRTQMIIRAVRVPAPMVGLRVEAGSIPLPSTDGRRAPVGNRAGNSSLPTRTIQRRFYPTRYYPRKMGLGAAASRRASAANSPHLSSPPSTTTETPFS</sequence>
<keyword evidence="3" id="KW-1185">Reference proteome</keyword>
<gene>
    <name evidence="2" type="ORF">EMPG_15076</name>
</gene>